<feature type="binding site" description="in other chain" evidence="8">
    <location>
        <begin position="13"/>
        <end position="16"/>
    </location>
    <ligand>
        <name>IMP</name>
        <dbReference type="ChEBI" id="CHEBI:58053"/>
        <note>ligand shared between dimeric partners</note>
    </ligand>
</feature>
<feature type="binding site" evidence="8">
    <location>
        <position position="40"/>
    </location>
    <ligand>
        <name>Mg(2+)</name>
        <dbReference type="ChEBI" id="CHEBI:18420"/>
    </ligand>
</feature>
<feature type="binding site" evidence="8">
    <location>
        <position position="144"/>
    </location>
    <ligand>
        <name>IMP</name>
        <dbReference type="ChEBI" id="CHEBI:58053"/>
        <note>ligand shared between dimeric partners</note>
    </ligand>
</feature>
<proteinExistence type="inferred from homology"/>
<dbReference type="PANTHER" id="PTHR11846">
    <property type="entry name" value="ADENYLOSUCCINATE SYNTHETASE"/>
    <property type="match status" value="1"/>
</dbReference>
<dbReference type="SMART" id="SM00788">
    <property type="entry name" value="Adenylsucc_synt"/>
    <property type="match status" value="1"/>
</dbReference>
<feature type="active site" evidence="9">
    <location>
        <position position="141"/>
    </location>
</feature>
<dbReference type="GO" id="GO:0000287">
    <property type="term" value="F:magnesium ion binding"/>
    <property type="evidence" value="ECO:0007669"/>
    <property type="project" value="UniProtKB-UniRule"/>
</dbReference>
<organism evidence="10">
    <name type="scientific">Candidatus Atribacter allofermentans</name>
    <dbReference type="NCBI Taxonomy" id="1852833"/>
    <lineage>
        <taxon>Bacteria</taxon>
        <taxon>Pseudomonadati</taxon>
        <taxon>Atribacterota</taxon>
        <taxon>Atribacteria</taxon>
        <taxon>Atribacterales</taxon>
        <taxon>Atribacteraceae</taxon>
        <taxon>Atribacter</taxon>
    </lineage>
</organism>
<feature type="active site" description="Proton donor" evidence="8">
    <location>
        <position position="41"/>
    </location>
</feature>
<comment type="function">
    <text evidence="8">Plays an important role in the de novo pathway of purine nucleotide biosynthesis. Catalyzes the first committed step in the biosynthesis of AMP from IMP.</text>
</comment>
<feature type="binding site" evidence="8">
    <location>
        <begin position="12"/>
        <end position="18"/>
    </location>
    <ligand>
        <name>GTP</name>
        <dbReference type="ChEBI" id="CHEBI:37565"/>
    </ligand>
</feature>
<dbReference type="InterPro" id="IPR042110">
    <property type="entry name" value="Adenylosuccinate_synth_dom2"/>
</dbReference>
<keyword evidence="6 8" id="KW-0460">Magnesium</keyword>
<dbReference type="GO" id="GO:0044208">
    <property type="term" value="P:'de novo' AMP biosynthetic process"/>
    <property type="evidence" value="ECO:0007669"/>
    <property type="project" value="UniProtKB-UniRule"/>
</dbReference>
<dbReference type="InterPro" id="IPR027417">
    <property type="entry name" value="P-loop_NTPase"/>
</dbReference>
<protein>
    <recommendedName>
        <fullName evidence="8">Adenylosuccinate synthetase</fullName>
        <shortName evidence="8">AMPSase</shortName>
        <shortName evidence="8">AdSS</shortName>
        <ecNumber evidence="8">6.3.4.4</ecNumber>
    </recommendedName>
    <alternativeName>
        <fullName evidence="8">IMP--aspartate ligase</fullName>
    </alternativeName>
</protein>
<dbReference type="GO" id="GO:0004019">
    <property type="term" value="F:adenylosuccinate synthase activity"/>
    <property type="evidence" value="ECO:0007669"/>
    <property type="project" value="UniProtKB-UniRule"/>
</dbReference>
<comment type="subunit">
    <text evidence="1 8">Homodimer.</text>
</comment>
<keyword evidence="3 8" id="KW-0479">Metal-binding</keyword>
<keyword evidence="8" id="KW-0963">Cytoplasm</keyword>
<sequence length="429" mass="47878">MPLAIISGTHWGDEGKGKMVDFISQKANMVIRAQGGSNAGHTVVVEAKKYVFHLIPSGILHPGIKCILGDGMVIDPADLLQEIQFLRDNGWEESLSRLFISEKAHLVMPYHRLFDQLQESFRQSSRIGTTGRGIGPAYEDKVARWGIRAVDLLNLDTFKKKLQLVLNYKNAILEKVFQKPPLSFKEVFEQFEKYSDQLKPYIVNTLPIIYDALASHQNLVVEGAQGTMLDLDHGTYPYVTSSHPVAAGSLLGASLGPLSNIQSVGICKAYTSRVGEGPFPTECLDQTGETLREQGGEYGSTTGRPRRCGWLDGVVLKYATRINALTSLVITKLDVLGGFSKIFFCTHYRIGNQVTSELPTDPFDWEIAQPVYQELEGWESDISKIQFYNDLPRATRDYIELIEDFIEIPVAILSVGQDRSSTIVRKEIF</sequence>
<evidence type="ECO:0000313" key="10">
    <source>
        <dbReference type="EMBL" id="OQA61326.1"/>
    </source>
</evidence>
<dbReference type="InterPro" id="IPR033128">
    <property type="entry name" value="Adenylosuccin_syn_Lys_AS"/>
</dbReference>
<feature type="binding site" description="in other chain" evidence="8">
    <location>
        <begin position="38"/>
        <end position="41"/>
    </location>
    <ligand>
        <name>IMP</name>
        <dbReference type="ChEBI" id="CHEBI:58053"/>
        <note>ligand shared between dimeric partners</note>
    </ligand>
</feature>
<feature type="binding site" description="in other chain" evidence="8">
    <location>
        <position position="304"/>
    </location>
    <ligand>
        <name>IMP</name>
        <dbReference type="ChEBI" id="CHEBI:58053"/>
        <note>ligand shared between dimeric partners</note>
    </ligand>
</feature>
<feature type="binding site" evidence="8">
    <location>
        <position position="306"/>
    </location>
    <ligand>
        <name>GTP</name>
        <dbReference type="ChEBI" id="CHEBI:37565"/>
    </ligand>
</feature>
<dbReference type="UniPathway" id="UPA00075">
    <property type="reaction ID" value="UER00335"/>
</dbReference>
<reference evidence="10" key="1">
    <citation type="submission" date="2017-02" db="EMBL/GenBank/DDBJ databases">
        <title>Delving into the versatile metabolic prowess of the omnipresent phylum Bacteroidetes.</title>
        <authorList>
            <person name="Nobu M.K."/>
            <person name="Mei R."/>
            <person name="Narihiro T."/>
            <person name="Kuroda K."/>
            <person name="Liu W.-T."/>
        </authorList>
    </citation>
    <scope>NUCLEOTIDE SEQUENCE</scope>
    <source>
        <strain evidence="10">ADurb.Bin276</strain>
    </source>
</reference>
<evidence type="ECO:0000256" key="3">
    <source>
        <dbReference type="ARBA" id="ARBA00022723"/>
    </source>
</evidence>
<dbReference type="Gene3D" id="1.10.300.10">
    <property type="entry name" value="Adenylosuccinate Synthetase, subunit A, domain 2"/>
    <property type="match status" value="1"/>
</dbReference>
<dbReference type="EMBL" id="MWBQ01000021">
    <property type="protein sequence ID" value="OQA61326.1"/>
    <property type="molecule type" value="Genomic_DNA"/>
</dbReference>
<keyword evidence="5 8" id="KW-0658">Purine biosynthesis</keyword>
<dbReference type="Gene3D" id="3.40.440.10">
    <property type="entry name" value="Adenylosuccinate Synthetase, subunit A, domain 1"/>
    <property type="match status" value="1"/>
</dbReference>
<dbReference type="Proteomes" id="UP000485569">
    <property type="component" value="Unassembled WGS sequence"/>
</dbReference>
<feature type="binding site" description="in other chain" evidence="8">
    <location>
        <position position="225"/>
    </location>
    <ligand>
        <name>IMP</name>
        <dbReference type="ChEBI" id="CHEBI:58053"/>
        <note>ligand shared between dimeric partners</note>
    </ligand>
</feature>
<dbReference type="GO" id="GO:0046040">
    <property type="term" value="P:IMP metabolic process"/>
    <property type="evidence" value="ECO:0007669"/>
    <property type="project" value="TreeGrafter"/>
</dbReference>
<dbReference type="Gene3D" id="3.90.170.10">
    <property type="entry name" value="Adenylosuccinate Synthetase, subunit A, domain 3"/>
    <property type="match status" value="1"/>
</dbReference>
<dbReference type="FunFam" id="1.10.300.10:FF:000001">
    <property type="entry name" value="Adenylosuccinate synthetase"/>
    <property type="match status" value="1"/>
</dbReference>
<dbReference type="AlphaFoldDB" id="A0A1V5T3J8"/>
<dbReference type="InterPro" id="IPR042109">
    <property type="entry name" value="Adenylosuccinate_synth_dom1"/>
</dbReference>
<dbReference type="Pfam" id="PF00709">
    <property type="entry name" value="Adenylsucc_synt"/>
    <property type="match status" value="1"/>
</dbReference>
<gene>
    <name evidence="8 10" type="primary">purA</name>
    <name evidence="10" type="ORF">BWY41_00278</name>
</gene>
<keyword evidence="2 8" id="KW-0436">Ligase</keyword>
<dbReference type="NCBIfam" id="NF002223">
    <property type="entry name" value="PRK01117.1"/>
    <property type="match status" value="1"/>
</dbReference>
<dbReference type="PANTHER" id="PTHR11846:SF0">
    <property type="entry name" value="ADENYLOSUCCINATE SYNTHETASE"/>
    <property type="match status" value="1"/>
</dbReference>
<feature type="binding site" description="in other chain" evidence="8">
    <location>
        <position position="130"/>
    </location>
    <ligand>
        <name>IMP</name>
        <dbReference type="ChEBI" id="CHEBI:58053"/>
        <note>ligand shared between dimeric partners</note>
    </ligand>
</feature>
<comment type="caution">
    <text evidence="10">The sequence shown here is derived from an EMBL/GenBank/DDBJ whole genome shotgun (WGS) entry which is preliminary data.</text>
</comment>
<comment type="catalytic activity">
    <reaction evidence="8">
        <text>IMP + L-aspartate + GTP = N(6)-(1,2-dicarboxyethyl)-AMP + GDP + phosphate + 2 H(+)</text>
        <dbReference type="Rhea" id="RHEA:15753"/>
        <dbReference type="ChEBI" id="CHEBI:15378"/>
        <dbReference type="ChEBI" id="CHEBI:29991"/>
        <dbReference type="ChEBI" id="CHEBI:37565"/>
        <dbReference type="ChEBI" id="CHEBI:43474"/>
        <dbReference type="ChEBI" id="CHEBI:57567"/>
        <dbReference type="ChEBI" id="CHEBI:58053"/>
        <dbReference type="ChEBI" id="CHEBI:58189"/>
        <dbReference type="EC" id="6.3.4.4"/>
    </reaction>
</comment>
<feature type="binding site" evidence="8">
    <location>
        <begin position="332"/>
        <end position="334"/>
    </location>
    <ligand>
        <name>GTP</name>
        <dbReference type="ChEBI" id="CHEBI:37565"/>
    </ligand>
</feature>
<comment type="pathway">
    <text evidence="8">Purine metabolism; AMP biosynthesis via de novo pathway; AMP from IMP: step 1/2.</text>
</comment>
<evidence type="ECO:0000256" key="8">
    <source>
        <dbReference type="HAMAP-Rule" id="MF_00011"/>
    </source>
</evidence>
<evidence type="ECO:0000256" key="1">
    <source>
        <dbReference type="ARBA" id="ARBA00011738"/>
    </source>
</evidence>
<name>A0A1V5T3J8_9BACT</name>
<evidence type="ECO:0000256" key="4">
    <source>
        <dbReference type="ARBA" id="ARBA00022741"/>
    </source>
</evidence>
<dbReference type="CDD" id="cd03108">
    <property type="entry name" value="AdSS"/>
    <property type="match status" value="1"/>
</dbReference>
<comment type="similarity">
    <text evidence="8">Belongs to the adenylosuccinate synthetase family.</text>
</comment>
<feature type="binding site" evidence="8">
    <location>
        <begin position="40"/>
        <end position="42"/>
    </location>
    <ligand>
        <name>GTP</name>
        <dbReference type="ChEBI" id="CHEBI:37565"/>
    </ligand>
</feature>
<feature type="binding site" evidence="8">
    <location>
        <begin position="300"/>
        <end position="306"/>
    </location>
    <ligand>
        <name>substrate</name>
    </ligand>
</feature>
<evidence type="ECO:0000256" key="6">
    <source>
        <dbReference type="ARBA" id="ARBA00022842"/>
    </source>
</evidence>
<dbReference type="GO" id="GO:0005525">
    <property type="term" value="F:GTP binding"/>
    <property type="evidence" value="ECO:0007669"/>
    <property type="project" value="UniProtKB-UniRule"/>
</dbReference>
<feature type="active site" description="Proton acceptor" evidence="8">
    <location>
        <position position="13"/>
    </location>
</feature>
<feature type="binding site" evidence="8">
    <location>
        <begin position="414"/>
        <end position="416"/>
    </location>
    <ligand>
        <name>GTP</name>
        <dbReference type="ChEBI" id="CHEBI:37565"/>
    </ligand>
</feature>
<dbReference type="InterPro" id="IPR042111">
    <property type="entry name" value="Adenylosuccinate_synth_dom3"/>
</dbReference>
<keyword evidence="7 8" id="KW-0342">GTP-binding</keyword>
<dbReference type="GO" id="GO:0005737">
    <property type="term" value="C:cytoplasm"/>
    <property type="evidence" value="ECO:0007669"/>
    <property type="project" value="UniProtKB-SubCell"/>
</dbReference>
<comment type="cofactor">
    <cofactor evidence="8">
        <name>Mg(2+)</name>
        <dbReference type="ChEBI" id="CHEBI:18420"/>
    </cofactor>
    <text evidence="8">Binds 1 Mg(2+) ion per subunit.</text>
</comment>
<dbReference type="SUPFAM" id="SSF52540">
    <property type="entry name" value="P-loop containing nucleoside triphosphate hydrolases"/>
    <property type="match status" value="1"/>
</dbReference>
<dbReference type="InterPro" id="IPR001114">
    <property type="entry name" value="Adenylosuccinate_synthetase"/>
</dbReference>
<keyword evidence="4 8" id="KW-0547">Nucleotide-binding</keyword>
<evidence type="ECO:0000256" key="9">
    <source>
        <dbReference type="PROSITE-ProRule" id="PRU10134"/>
    </source>
</evidence>
<evidence type="ECO:0000256" key="7">
    <source>
        <dbReference type="ARBA" id="ARBA00023134"/>
    </source>
</evidence>
<feature type="binding site" evidence="8">
    <location>
        <position position="13"/>
    </location>
    <ligand>
        <name>Mg(2+)</name>
        <dbReference type="ChEBI" id="CHEBI:18420"/>
    </ligand>
</feature>
<comment type="subcellular location">
    <subcellularLocation>
        <location evidence="8">Cytoplasm</location>
    </subcellularLocation>
</comment>
<dbReference type="PROSITE" id="PS00513">
    <property type="entry name" value="ADENYLOSUCCIN_SYN_2"/>
    <property type="match status" value="1"/>
</dbReference>
<accession>A0A1V5T3J8</accession>
<evidence type="ECO:0000256" key="2">
    <source>
        <dbReference type="ARBA" id="ARBA00022598"/>
    </source>
</evidence>
<feature type="binding site" description="in other chain" evidence="8">
    <location>
        <position position="240"/>
    </location>
    <ligand>
        <name>IMP</name>
        <dbReference type="ChEBI" id="CHEBI:58053"/>
        <note>ligand shared between dimeric partners</note>
    </ligand>
</feature>
<dbReference type="EC" id="6.3.4.4" evidence="8"/>
<dbReference type="HAMAP" id="MF_00011">
    <property type="entry name" value="Adenylosucc_synth"/>
    <property type="match status" value="1"/>
</dbReference>
<dbReference type="FunFam" id="3.90.170.10:FF:000001">
    <property type="entry name" value="Adenylosuccinate synthetase"/>
    <property type="match status" value="1"/>
</dbReference>
<evidence type="ECO:0000256" key="5">
    <source>
        <dbReference type="ARBA" id="ARBA00022755"/>
    </source>
</evidence>
<dbReference type="NCBIfam" id="TIGR00184">
    <property type="entry name" value="purA"/>
    <property type="match status" value="1"/>
</dbReference>